<name>A0A834GX21_RHOSS</name>
<proteinExistence type="predicted"/>
<dbReference type="Proteomes" id="UP000626092">
    <property type="component" value="Unassembled WGS sequence"/>
</dbReference>
<sequence>MYSLNTNSWTTWTGTYDVQWMLCGETTDASVNGAVHWTARKTNTLYGDLQLLIVSFHLADEVLREICLPEYHRANPNSWNYGFTSVIYEKLAFTVDRGDPGSYGQKVWEIWLLEDYDNDESWTKFRTISKVPTCRNMVPLQFLDNGEFVIHDSWNNRLIVFNSKTRQIVGKVMHGSEFEVVNYTQSLVLVKEGIDGSSAEIFDASSEIDNHEDDSRRYLQNTSGYGIGDKTSVKSKEGNDCHLQYLNRPSSKDADMDVVVDKEKEKEVTMALSIMTLYQEVNFQHQGRVEEDEAVVVEEIIIQTQEGTTSLK</sequence>
<evidence type="ECO:0000313" key="2">
    <source>
        <dbReference type="EMBL" id="KAF7142904.1"/>
    </source>
</evidence>
<comment type="caution">
    <text evidence="2">The sequence shown here is derived from an EMBL/GenBank/DDBJ whole genome shotgun (WGS) entry which is preliminary data.</text>
</comment>
<organism evidence="2 3">
    <name type="scientific">Rhododendron simsii</name>
    <name type="common">Sims's rhododendron</name>
    <dbReference type="NCBI Taxonomy" id="118357"/>
    <lineage>
        <taxon>Eukaryota</taxon>
        <taxon>Viridiplantae</taxon>
        <taxon>Streptophyta</taxon>
        <taxon>Embryophyta</taxon>
        <taxon>Tracheophyta</taxon>
        <taxon>Spermatophyta</taxon>
        <taxon>Magnoliopsida</taxon>
        <taxon>eudicotyledons</taxon>
        <taxon>Gunneridae</taxon>
        <taxon>Pentapetalae</taxon>
        <taxon>asterids</taxon>
        <taxon>Ericales</taxon>
        <taxon>Ericaceae</taxon>
        <taxon>Ericoideae</taxon>
        <taxon>Rhodoreae</taxon>
        <taxon>Rhododendron</taxon>
    </lineage>
</organism>
<feature type="domain" description="F-box associated beta-propeller type 1" evidence="1">
    <location>
        <begin position="2"/>
        <end position="168"/>
    </location>
</feature>
<protein>
    <recommendedName>
        <fullName evidence="1">F-box associated beta-propeller type 1 domain-containing protein</fullName>
    </recommendedName>
</protein>
<dbReference type="EMBL" id="WJXA01000005">
    <property type="protein sequence ID" value="KAF7142904.1"/>
    <property type="molecule type" value="Genomic_DNA"/>
</dbReference>
<dbReference type="OrthoDB" id="1568083at2759"/>
<dbReference type="InterPro" id="IPR006527">
    <property type="entry name" value="F-box-assoc_dom_typ1"/>
</dbReference>
<dbReference type="Pfam" id="PF07734">
    <property type="entry name" value="FBA_1"/>
    <property type="match status" value="1"/>
</dbReference>
<evidence type="ECO:0000313" key="3">
    <source>
        <dbReference type="Proteomes" id="UP000626092"/>
    </source>
</evidence>
<reference evidence="2" key="1">
    <citation type="submission" date="2019-11" db="EMBL/GenBank/DDBJ databases">
        <authorList>
            <person name="Liu Y."/>
            <person name="Hou J."/>
            <person name="Li T.-Q."/>
            <person name="Guan C.-H."/>
            <person name="Wu X."/>
            <person name="Wu H.-Z."/>
            <person name="Ling F."/>
            <person name="Zhang R."/>
            <person name="Shi X.-G."/>
            <person name="Ren J.-P."/>
            <person name="Chen E.-F."/>
            <person name="Sun J.-M."/>
        </authorList>
    </citation>
    <scope>NUCLEOTIDE SEQUENCE</scope>
    <source>
        <strain evidence="2">Adult_tree_wgs_1</strain>
        <tissue evidence="2">Leaves</tissue>
    </source>
</reference>
<accession>A0A834GX21</accession>
<dbReference type="AlphaFoldDB" id="A0A834GX21"/>
<dbReference type="NCBIfam" id="TIGR01640">
    <property type="entry name" value="F_box_assoc_1"/>
    <property type="match status" value="1"/>
</dbReference>
<gene>
    <name evidence="2" type="ORF">RHSIM_Rhsim05G0027100</name>
</gene>
<evidence type="ECO:0000259" key="1">
    <source>
        <dbReference type="Pfam" id="PF07734"/>
    </source>
</evidence>
<dbReference type="InterPro" id="IPR017451">
    <property type="entry name" value="F-box-assoc_interact_dom"/>
</dbReference>
<keyword evidence="3" id="KW-1185">Reference proteome</keyword>